<evidence type="ECO:0000313" key="8">
    <source>
        <dbReference type="EMBL" id="RZR73928.1"/>
    </source>
</evidence>
<keyword evidence="2 5" id="KW-0479">Metal-binding</keyword>
<feature type="region of interest" description="Disordered" evidence="6">
    <location>
        <begin position="1"/>
        <end position="99"/>
    </location>
</feature>
<dbReference type="Pfam" id="PF03171">
    <property type="entry name" value="2OG-FeII_Oxy"/>
    <property type="match status" value="1"/>
</dbReference>
<evidence type="ECO:0000256" key="3">
    <source>
        <dbReference type="ARBA" id="ARBA00023002"/>
    </source>
</evidence>
<dbReference type="GO" id="GO:0046872">
    <property type="term" value="F:metal ion binding"/>
    <property type="evidence" value="ECO:0007669"/>
    <property type="project" value="UniProtKB-KW"/>
</dbReference>
<dbReference type="InterPro" id="IPR026992">
    <property type="entry name" value="DIOX_N"/>
</dbReference>
<keyword evidence="4 5" id="KW-0408">Iron</keyword>
<evidence type="ECO:0000256" key="2">
    <source>
        <dbReference type="ARBA" id="ARBA00022723"/>
    </source>
</evidence>
<feature type="domain" description="Fe2OG dioxygenase" evidence="7">
    <location>
        <begin position="312"/>
        <end position="396"/>
    </location>
</feature>
<dbReference type="InterPro" id="IPR005123">
    <property type="entry name" value="Oxoglu/Fe-dep_dioxygenase_dom"/>
</dbReference>
<dbReference type="EMBL" id="KV876060">
    <property type="protein sequence ID" value="RZR73928.1"/>
    <property type="molecule type" value="Genomic_DNA"/>
</dbReference>
<evidence type="ECO:0000256" key="1">
    <source>
        <dbReference type="ARBA" id="ARBA00008056"/>
    </source>
</evidence>
<dbReference type="PANTHER" id="PTHR47991">
    <property type="entry name" value="OXOGLUTARATE/IRON-DEPENDENT DIOXYGENASE"/>
    <property type="match status" value="1"/>
</dbReference>
<proteinExistence type="inferred from homology"/>
<name>A0A445MIB3_ENSVE</name>
<organism evidence="8">
    <name type="scientific">Ensete ventricosum</name>
    <name type="common">Abyssinian banana</name>
    <name type="synonym">Musa ensete</name>
    <dbReference type="NCBI Taxonomy" id="4639"/>
    <lineage>
        <taxon>Eukaryota</taxon>
        <taxon>Viridiplantae</taxon>
        <taxon>Streptophyta</taxon>
        <taxon>Embryophyta</taxon>
        <taxon>Tracheophyta</taxon>
        <taxon>Spermatophyta</taxon>
        <taxon>Magnoliopsida</taxon>
        <taxon>Liliopsida</taxon>
        <taxon>Zingiberales</taxon>
        <taxon>Musaceae</taxon>
        <taxon>Ensete</taxon>
    </lineage>
</organism>
<sequence>MGQYGVGPSKGLERRATEDDEPNRTKVRYEAPIRVPESCLTSTVKSCPPWGGGDRWRRIRSGAEEEDPKREIAVSSRSTTPHRQQRRQARPERSPRSFRPKLLLLGSTPPCFTFTSYGRPTVVLFVSTIPKRYIKPPSERPNLNPGTAMAAGETECLPVVDLGGLRGGAAERQATMRAVSDACREWGFFQAVNHGVSPALTAAVREAWRQFFHLPMAEKQAYANSPATFEGYGSRLGVKKGAILDWGDYFFLQLLPQSIKNYDKWPTLPASLSRETTNAYGEELVKLCGVIKEVLSLTLGMDEGFLHRGFGEPGACLRVNYYPRCLQPELTLGLSPHSDPGGMTILLTDEHVKGLQVRKGDDWITVQPIPDALIVNIGDQIQVRLLPPPPPPPHPA</sequence>
<evidence type="ECO:0000259" key="7">
    <source>
        <dbReference type="PROSITE" id="PS51471"/>
    </source>
</evidence>
<feature type="compositionally biased region" description="Basic and acidic residues" evidence="6">
    <location>
        <begin position="11"/>
        <end position="31"/>
    </location>
</feature>
<evidence type="ECO:0000256" key="6">
    <source>
        <dbReference type="SAM" id="MobiDB-lite"/>
    </source>
</evidence>
<dbReference type="SUPFAM" id="SSF51197">
    <property type="entry name" value="Clavaminate synthase-like"/>
    <property type="match status" value="1"/>
</dbReference>
<comment type="similarity">
    <text evidence="1 5">Belongs to the iron/ascorbate-dependent oxidoreductase family.</text>
</comment>
<protein>
    <recommendedName>
        <fullName evidence="7">Fe2OG dioxygenase domain-containing protein</fullName>
    </recommendedName>
</protein>
<reference evidence="8" key="1">
    <citation type="journal article" date="2018" name="Data Brief">
        <title>Genome sequence data from 17 accessions of Ensete ventricosum, a staple food crop for millions in Ethiopia.</title>
        <authorList>
            <person name="Yemataw Z."/>
            <person name="Muzemil S."/>
            <person name="Ambachew D."/>
            <person name="Tripathi L."/>
            <person name="Tesfaye K."/>
            <person name="Chala A."/>
            <person name="Farbos A."/>
            <person name="O'Neill P."/>
            <person name="Moore K."/>
            <person name="Grant M."/>
            <person name="Studholme D.J."/>
        </authorList>
    </citation>
    <scope>NUCLEOTIDE SEQUENCE [LARGE SCALE GENOMIC DNA]</scope>
    <source>
        <tissue evidence="8">Leaf</tissue>
    </source>
</reference>
<evidence type="ECO:0000256" key="5">
    <source>
        <dbReference type="RuleBase" id="RU003682"/>
    </source>
</evidence>
<evidence type="ECO:0000256" key="4">
    <source>
        <dbReference type="ARBA" id="ARBA00023004"/>
    </source>
</evidence>
<keyword evidence="3 5" id="KW-0560">Oxidoreductase</keyword>
<dbReference type="GO" id="GO:0016491">
    <property type="term" value="F:oxidoreductase activity"/>
    <property type="evidence" value="ECO:0007669"/>
    <property type="project" value="UniProtKB-KW"/>
</dbReference>
<dbReference type="AlphaFoldDB" id="A0A445MIB3"/>
<dbReference type="InterPro" id="IPR050295">
    <property type="entry name" value="Plant_2OG-oxidoreductases"/>
</dbReference>
<dbReference type="Gene3D" id="2.60.120.330">
    <property type="entry name" value="B-lactam Antibiotic, Isopenicillin N Synthase, Chain"/>
    <property type="match status" value="1"/>
</dbReference>
<dbReference type="InterPro" id="IPR027443">
    <property type="entry name" value="IPNS-like_sf"/>
</dbReference>
<dbReference type="PROSITE" id="PS51471">
    <property type="entry name" value="FE2OG_OXY"/>
    <property type="match status" value="1"/>
</dbReference>
<dbReference type="Proteomes" id="UP000290560">
    <property type="component" value="Unassembled WGS sequence"/>
</dbReference>
<dbReference type="InterPro" id="IPR044861">
    <property type="entry name" value="IPNS-like_FE2OG_OXY"/>
</dbReference>
<accession>A0A445MIB3</accession>
<dbReference type="Pfam" id="PF14226">
    <property type="entry name" value="DIOX_N"/>
    <property type="match status" value="1"/>
</dbReference>
<feature type="compositionally biased region" description="Basic and acidic residues" evidence="6">
    <location>
        <begin position="61"/>
        <end position="72"/>
    </location>
</feature>
<gene>
    <name evidence="8" type="ORF">BHM03_00029857</name>
</gene>